<evidence type="ECO:0000313" key="2">
    <source>
        <dbReference type="Proteomes" id="UP001235303"/>
    </source>
</evidence>
<reference evidence="1 2" key="1">
    <citation type="submission" date="2023-01" db="EMBL/GenBank/DDBJ databases">
        <title>Novel diversity within Roseofilum (Cyanobacteria; Desertifilaceae) from marine benthic mats with descriptions of four novel species.</title>
        <authorList>
            <person name="Wang Y."/>
            <person name="Berthold D.E."/>
            <person name="Hu J."/>
            <person name="Lefler F.W."/>
            <person name="Laughinghouse H.D. IV."/>
        </authorList>
    </citation>
    <scope>NUCLEOTIDE SEQUENCE [LARGE SCALE GENOMIC DNA]</scope>
    <source>
        <strain evidence="1 2">BLCC-M154</strain>
    </source>
</reference>
<proteinExistence type="predicted"/>
<dbReference type="Proteomes" id="UP001235303">
    <property type="component" value="Unassembled WGS sequence"/>
</dbReference>
<comment type="caution">
    <text evidence="1">The sequence shown here is derived from an EMBL/GenBank/DDBJ whole genome shotgun (WGS) entry which is preliminary data.</text>
</comment>
<name>A0ABT7AZY6_9CYAN</name>
<organism evidence="1 2">
    <name type="scientific">Roseofilum acuticapitatum BLCC-M154</name>
    <dbReference type="NCBI Taxonomy" id="3022444"/>
    <lineage>
        <taxon>Bacteria</taxon>
        <taxon>Bacillati</taxon>
        <taxon>Cyanobacteriota</taxon>
        <taxon>Cyanophyceae</taxon>
        <taxon>Desertifilales</taxon>
        <taxon>Desertifilaceae</taxon>
        <taxon>Roseofilum</taxon>
        <taxon>Roseofilum acuticapitatum</taxon>
    </lineage>
</organism>
<sequence length="211" mass="23674">MSYSNFTLNSVLKQFHLTLKDKQNLFTDTSDITPSEYLTTTLNYNLPLASEINTEKSRSEMIIAPILLEVRRLVTDRISLFSGREFNVEPEQGLNGACDFLLSLSESQLIIDAPVLIIVEAKKDDIIGGLGQCIATLVAAQKFNQQEQKNLETIYGAVTSGTAWRFIKLEGNIAYVDSVEYYINQREKILGILVSMITSLLSQEERENGLQ</sequence>
<evidence type="ECO:0000313" key="1">
    <source>
        <dbReference type="EMBL" id="MDJ1172471.1"/>
    </source>
</evidence>
<dbReference type="RefSeq" id="WP_283756219.1">
    <property type="nucleotide sequence ID" value="NZ_JAQOSP010000154.1"/>
</dbReference>
<gene>
    <name evidence="1" type="ORF">PMG71_23870</name>
</gene>
<dbReference type="EMBL" id="JAQOSP010000154">
    <property type="protein sequence ID" value="MDJ1172471.1"/>
    <property type="molecule type" value="Genomic_DNA"/>
</dbReference>
<accession>A0ABT7AZY6</accession>
<protein>
    <submittedName>
        <fullName evidence="1">Uncharacterized protein</fullName>
    </submittedName>
</protein>
<keyword evidence="2" id="KW-1185">Reference proteome</keyword>